<accession>A0A5C6U7S7</accession>
<protein>
    <submittedName>
        <fullName evidence="2">Uncharacterized protein</fullName>
    </submittedName>
</protein>
<dbReference type="Pfam" id="PF10576">
    <property type="entry name" value="EndIII_4Fe-2S"/>
    <property type="match status" value="1"/>
</dbReference>
<dbReference type="AlphaFoldDB" id="A0A5C6U7S7"/>
<organism evidence="2 3">
    <name type="scientific">Flavisphingopyxis soli</name>
    <dbReference type="NCBI Taxonomy" id="2601267"/>
    <lineage>
        <taxon>Bacteria</taxon>
        <taxon>Pseudomonadati</taxon>
        <taxon>Pseudomonadota</taxon>
        <taxon>Alphaproteobacteria</taxon>
        <taxon>Sphingomonadales</taxon>
        <taxon>Sphingopyxidaceae</taxon>
        <taxon>Flavisphingopyxis</taxon>
    </lineage>
</organism>
<proteinExistence type="predicted"/>
<dbReference type="InterPro" id="IPR003651">
    <property type="entry name" value="Endonuclease3_FeS-loop_motif"/>
</dbReference>
<feature type="region of interest" description="Disordered" evidence="1">
    <location>
        <begin position="1"/>
        <end position="29"/>
    </location>
</feature>
<name>A0A5C6U7S7_9SPHN</name>
<dbReference type="GO" id="GO:0051539">
    <property type="term" value="F:4 iron, 4 sulfur cluster binding"/>
    <property type="evidence" value="ECO:0007669"/>
    <property type="project" value="InterPro"/>
</dbReference>
<dbReference type="EMBL" id="VOPY01000003">
    <property type="protein sequence ID" value="TXC68420.1"/>
    <property type="molecule type" value="Genomic_DNA"/>
</dbReference>
<gene>
    <name evidence="2" type="ORF">FSZ31_11685</name>
</gene>
<sequence>MLAGSAPCHARRNNPRSDRGETPNARSPECGRCRVTDLCPYKPTTPPPKTET</sequence>
<evidence type="ECO:0000256" key="1">
    <source>
        <dbReference type="SAM" id="MobiDB-lite"/>
    </source>
</evidence>
<keyword evidence="3" id="KW-1185">Reference proteome</keyword>
<evidence type="ECO:0000313" key="2">
    <source>
        <dbReference type="EMBL" id="TXC68420.1"/>
    </source>
</evidence>
<reference evidence="2 3" key="1">
    <citation type="submission" date="2019-08" db="EMBL/GenBank/DDBJ databases">
        <title>Sphingorhabdus soil sp. nov., isolated from arctic soil.</title>
        <authorList>
            <person name="Liu Y."/>
        </authorList>
    </citation>
    <scope>NUCLEOTIDE SEQUENCE [LARGE SCALE GENOMIC DNA]</scope>
    <source>
        <strain evidence="2 3">D-2Q-5-6</strain>
    </source>
</reference>
<dbReference type="Proteomes" id="UP000321129">
    <property type="component" value="Unassembled WGS sequence"/>
</dbReference>
<evidence type="ECO:0000313" key="3">
    <source>
        <dbReference type="Proteomes" id="UP000321129"/>
    </source>
</evidence>
<dbReference type="RefSeq" id="WP_147123656.1">
    <property type="nucleotide sequence ID" value="NZ_VOPY01000003.1"/>
</dbReference>
<comment type="caution">
    <text evidence="2">The sequence shown here is derived from an EMBL/GenBank/DDBJ whole genome shotgun (WGS) entry which is preliminary data.</text>
</comment>